<evidence type="ECO:0000313" key="2">
    <source>
        <dbReference type="EMBL" id="UWZ78094.1"/>
    </source>
</evidence>
<name>A0ABY5ZK25_9BACT</name>
<evidence type="ECO:0008006" key="4">
    <source>
        <dbReference type="Google" id="ProtNLM"/>
    </source>
</evidence>
<protein>
    <recommendedName>
        <fullName evidence="4">ABC transmembrane type-1 domain-containing protein</fullName>
    </recommendedName>
</protein>
<accession>A0ABY5ZK25</accession>
<organism evidence="2 3">
    <name type="scientific">Geoalkalibacter halelectricus</name>
    <dbReference type="NCBI Taxonomy" id="2847045"/>
    <lineage>
        <taxon>Bacteria</taxon>
        <taxon>Pseudomonadati</taxon>
        <taxon>Thermodesulfobacteriota</taxon>
        <taxon>Desulfuromonadia</taxon>
        <taxon>Desulfuromonadales</taxon>
        <taxon>Geoalkalibacteraceae</taxon>
        <taxon>Geoalkalibacter</taxon>
    </lineage>
</organism>
<feature type="transmembrane region" description="Helical" evidence="1">
    <location>
        <begin position="29"/>
        <end position="52"/>
    </location>
</feature>
<feature type="transmembrane region" description="Helical" evidence="1">
    <location>
        <begin position="64"/>
        <end position="87"/>
    </location>
</feature>
<dbReference type="Proteomes" id="UP001060414">
    <property type="component" value="Chromosome"/>
</dbReference>
<dbReference type="EMBL" id="CP092109">
    <property type="protein sequence ID" value="UWZ78094.1"/>
    <property type="molecule type" value="Genomic_DNA"/>
</dbReference>
<keyword evidence="1" id="KW-1133">Transmembrane helix</keyword>
<dbReference type="RefSeq" id="WP_260746443.1">
    <property type="nucleotide sequence ID" value="NZ_CP092109.1"/>
</dbReference>
<gene>
    <name evidence="2" type="ORF">L9S41_10325</name>
</gene>
<proteinExistence type="predicted"/>
<evidence type="ECO:0000313" key="3">
    <source>
        <dbReference type="Proteomes" id="UP001060414"/>
    </source>
</evidence>
<keyword evidence="3" id="KW-1185">Reference proteome</keyword>
<sequence>MVADLTFRWRETQRFLAAILTSSQGRGFLFAHALNSLLLAVLVWLALSLALFGMLEGYVMRRRMMALSLGSLFVFLTVLPLATMPFFSFKDVCNRFVRILTRRRLFVNLSRHVYFRPTLSGDISLHLAKAHTVLAEKRQLLASGALLGQNPSRQLACSLARSIRDAVRRARRLVRNGMLQPQQQIVGATYGYLFGAAKSKLRLRRREPSRFSRFFNGIFYRYGALHAVYMYYIIHDRLPAAFDPVYFVASVGEVVRGKGG</sequence>
<reference evidence="2" key="1">
    <citation type="journal article" date="2022" name="Environ. Microbiol.">
        <title>Geoalkalibacter halelectricus SAP #1 sp. nov. possessing extracellular electron transfer and mineral#reducing capabilities from a haloalkaline environment.</title>
        <authorList>
            <person name="Yadav S."/>
            <person name="Singh R."/>
            <person name="Sundharam S.S."/>
            <person name="Chaudhary S."/>
            <person name="Krishnamurthi S."/>
            <person name="Patil S.A."/>
        </authorList>
    </citation>
    <scope>NUCLEOTIDE SEQUENCE</scope>
    <source>
        <strain evidence="2">SAP-1</strain>
    </source>
</reference>
<evidence type="ECO:0000256" key="1">
    <source>
        <dbReference type="SAM" id="Phobius"/>
    </source>
</evidence>
<keyword evidence="1" id="KW-0812">Transmembrane</keyword>
<keyword evidence="1" id="KW-0472">Membrane</keyword>